<comment type="caution">
    <text evidence="1">The sequence shown here is derived from an EMBL/GenBank/DDBJ whole genome shotgun (WGS) entry which is preliminary data.</text>
</comment>
<dbReference type="SUPFAM" id="SSF46785">
    <property type="entry name" value="Winged helix' DNA-binding domain"/>
    <property type="match status" value="1"/>
</dbReference>
<name>A0A2N3LE45_9BACI</name>
<dbReference type="InterPro" id="IPR036388">
    <property type="entry name" value="WH-like_DNA-bd_sf"/>
</dbReference>
<dbReference type="OrthoDB" id="9979899at2"/>
<protein>
    <submittedName>
        <fullName evidence="1">Uncharacterized protein</fullName>
    </submittedName>
</protein>
<dbReference type="Gene3D" id="1.10.10.10">
    <property type="entry name" value="Winged helix-like DNA-binding domain superfamily/Winged helix DNA-binding domain"/>
    <property type="match status" value="1"/>
</dbReference>
<gene>
    <name evidence="1" type="ORF">CWO92_22080</name>
</gene>
<dbReference type="Proteomes" id="UP000233440">
    <property type="component" value="Unassembled WGS sequence"/>
</dbReference>
<dbReference type="EMBL" id="PIQO01000026">
    <property type="protein sequence ID" value="PKR82881.1"/>
    <property type="molecule type" value="Genomic_DNA"/>
</dbReference>
<sequence length="175" mass="20729">MNKKELIEQMRKVGQTIGVNAVQDFLESHDLEMDDIELSFQVKDKSKVNWKPKSKFVKVFDTELNKTMENKKIDIEMIGFLTVLSSYLNYEDNCLIKSDGTYLNQNDIVQLTGWNRKKVNQTIKTLIENEILYTEQNENDKRNKKYYIDPSLFFRGQKITKEVKEFFNSKHNLNN</sequence>
<evidence type="ECO:0000313" key="2">
    <source>
        <dbReference type="Proteomes" id="UP000233440"/>
    </source>
</evidence>
<keyword evidence="2" id="KW-1185">Reference proteome</keyword>
<dbReference type="RefSeq" id="WP_101356369.1">
    <property type="nucleotide sequence ID" value="NZ_PIQO01000026.1"/>
</dbReference>
<dbReference type="InterPro" id="IPR036390">
    <property type="entry name" value="WH_DNA-bd_sf"/>
</dbReference>
<organism evidence="1 2">
    <name type="scientific">Heyndrickxia camelliae</name>
    <dbReference type="NCBI Taxonomy" id="1707093"/>
    <lineage>
        <taxon>Bacteria</taxon>
        <taxon>Bacillati</taxon>
        <taxon>Bacillota</taxon>
        <taxon>Bacilli</taxon>
        <taxon>Bacillales</taxon>
        <taxon>Bacillaceae</taxon>
        <taxon>Heyndrickxia</taxon>
    </lineage>
</organism>
<accession>A0A2N3LE45</accession>
<reference evidence="1 2" key="1">
    <citation type="submission" date="2017-11" db="EMBL/GenBank/DDBJ databases">
        <title>Bacillus camelliae sp. nov., isolated from pu'er tea.</title>
        <authorList>
            <person name="Niu L."/>
        </authorList>
    </citation>
    <scope>NUCLEOTIDE SEQUENCE [LARGE SCALE GENOMIC DNA]</scope>
    <source>
        <strain evidence="1 2">7578-1</strain>
    </source>
</reference>
<dbReference type="AlphaFoldDB" id="A0A2N3LE45"/>
<proteinExistence type="predicted"/>
<evidence type="ECO:0000313" key="1">
    <source>
        <dbReference type="EMBL" id="PKR82881.1"/>
    </source>
</evidence>